<dbReference type="PIRSF" id="PIRSF000719">
    <property type="entry name" value="AceK"/>
    <property type="match status" value="1"/>
</dbReference>
<keyword evidence="8 11" id="KW-0378">Hydrolase</keyword>
<dbReference type="InterPro" id="IPR046855">
    <property type="entry name" value="AceK_kinase"/>
</dbReference>
<comment type="similarity">
    <text evidence="11">Belongs to the AceK family.</text>
</comment>
<dbReference type="PANTHER" id="PTHR39559">
    <property type="match status" value="1"/>
</dbReference>
<evidence type="ECO:0000256" key="10">
    <source>
        <dbReference type="ARBA" id="ARBA00022912"/>
    </source>
</evidence>
<dbReference type="GO" id="GO:0004721">
    <property type="term" value="F:phosphoprotein phosphatase activity"/>
    <property type="evidence" value="ECO:0007669"/>
    <property type="project" value="UniProtKB-KW"/>
</dbReference>
<dbReference type="GO" id="GO:0016208">
    <property type="term" value="F:AMP binding"/>
    <property type="evidence" value="ECO:0007669"/>
    <property type="project" value="TreeGrafter"/>
</dbReference>
<feature type="binding site" evidence="11">
    <location>
        <begin position="314"/>
        <end position="320"/>
    </location>
    <ligand>
        <name>ATP</name>
        <dbReference type="ChEBI" id="CHEBI:30616"/>
    </ligand>
</feature>
<evidence type="ECO:0000256" key="11">
    <source>
        <dbReference type="HAMAP-Rule" id="MF_00747"/>
    </source>
</evidence>
<keyword evidence="1 11" id="KW-0329">Glyoxylate bypass</keyword>
<name>A0A0A7EHA7_9GAMM</name>
<protein>
    <recommendedName>
        <fullName evidence="11">Isocitrate dehydrogenase kinase/phosphatase</fullName>
        <shortName evidence="11">IDH kinase/phosphatase</shortName>
        <shortName evidence="11">IDHK/P</shortName>
        <ecNumber evidence="11">2.7.11.5</ecNumber>
        <ecNumber evidence="11">3.1.3.-</ecNumber>
    </recommendedName>
</protein>
<dbReference type="GO" id="GO:0006099">
    <property type="term" value="P:tricarboxylic acid cycle"/>
    <property type="evidence" value="ECO:0007669"/>
    <property type="project" value="UniProtKB-UniRule"/>
</dbReference>
<keyword evidence="6 11" id="KW-0547">Nucleotide-binding</keyword>
<dbReference type="EC" id="2.7.11.5" evidence="11"/>
<keyword evidence="3 11" id="KW-0723">Serine/threonine-protein kinase</keyword>
<dbReference type="Pfam" id="PF06315">
    <property type="entry name" value="AceK_kinase"/>
    <property type="match status" value="1"/>
</dbReference>
<dbReference type="HOGENOM" id="CLU_033804_1_1_6"/>
<dbReference type="GO" id="GO:0008772">
    <property type="term" value="F:[isocitrate dehydrogenase (NADP+)] kinase activity"/>
    <property type="evidence" value="ECO:0007669"/>
    <property type="project" value="UniProtKB-UniRule"/>
</dbReference>
<dbReference type="GO" id="GO:0006097">
    <property type="term" value="P:glyoxylate cycle"/>
    <property type="evidence" value="ECO:0007669"/>
    <property type="project" value="UniProtKB-UniRule"/>
</dbReference>
<dbReference type="AlphaFoldDB" id="A0A0A7EHA7"/>
<dbReference type="eggNOG" id="COG4579">
    <property type="taxonomic scope" value="Bacteria"/>
</dbReference>
<dbReference type="Proteomes" id="UP000030341">
    <property type="component" value="Chromosome 1"/>
</dbReference>
<evidence type="ECO:0000259" key="13">
    <source>
        <dbReference type="Pfam" id="PF20423"/>
    </source>
</evidence>
<gene>
    <name evidence="11" type="primary">aceK</name>
    <name evidence="14" type="ORF">OM33_10015</name>
</gene>
<reference evidence="14 15" key="1">
    <citation type="submission" date="2014-11" db="EMBL/GenBank/DDBJ databases">
        <title>Complete Genome Sequence of Pseudoalteromonas sp. Strain OCN003 Isolated from Kaneohe Bay, Oahu, Hawaii.</title>
        <authorList>
            <person name="Beurmann S."/>
            <person name="Videau P."/>
            <person name="Ushijima B."/>
            <person name="Smith A.M."/>
            <person name="Aeby G.S."/>
            <person name="Callahan S.M."/>
            <person name="Belcaid M."/>
        </authorList>
    </citation>
    <scope>NUCLEOTIDE SEQUENCE [LARGE SCALE GENOMIC DNA]</scope>
    <source>
        <strain evidence="14 15">OCN003</strain>
    </source>
</reference>
<dbReference type="EMBL" id="CP009888">
    <property type="protein sequence ID" value="AIY65446.1"/>
    <property type="molecule type" value="Genomic_DNA"/>
</dbReference>
<comment type="catalytic activity">
    <reaction evidence="11">
        <text>L-seryl-[isocitrate dehydrogenase] + ATP = O-phospho-L-seryl-[isocitrate dehydrogenase] + ADP + H(+)</text>
        <dbReference type="Rhea" id="RHEA:43540"/>
        <dbReference type="Rhea" id="RHEA-COMP:10605"/>
        <dbReference type="Rhea" id="RHEA-COMP:10606"/>
        <dbReference type="ChEBI" id="CHEBI:15378"/>
        <dbReference type="ChEBI" id="CHEBI:29999"/>
        <dbReference type="ChEBI" id="CHEBI:30616"/>
        <dbReference type="ChEBI" id="CHEBI:83421"/>
        <dbReference type="ChEBI" id="CHEBI:456216"/>
        <dbReference type="EC" id="2.7.11.5"/>
    </reaction>
</comment>
<evidence type="ECO:0000259" key="12">
    <source>
        <dbReference type="Pfam" id="PF06315"/>
    </source>
</evidence>
<keyword evidence="10 11" id="KW-0904">Protein phosphatase</keyword>
<keyword evidence="15" id="KW-1185">Reference proteome</keyword>
<keyword evidence="4 11" id="KW-0816">Tricarboxylic acid cycle</keyword>
<keyword evidence="5 11" id="KW-0808">Transferase</keyword>
<organism evidence="14 15">
    <name type="scientific">Pseudoalteromonas piratica</name>
    <dbReference type="NCBI Taxonomy" id="1348114"/>
    <lineage>
        <taxon>Bacteria</taxon>
        <taxon>Pseudomonadati</taxon>
        <taxon>Pseudomonadota</taxon>
        <taxon>Gammaproteobacteria</taxon>
        <taxon>Alteromonadales</taxon>
        <taxon>Pseudoalteromonadaceae</taxon>
        <taxon>Pseudoalteromonas</taxon>
    </lineage>
</organism>
<evidence type="ECO:0000256" key="3">
    <source>
        <dbReference type="ARBA" id="ARBA00022527"/>
    </source>
</evidence>
<dbReference type="OrthoDB" id="5287793at2"/>
<evidence type="ECO:0000256" key="9">
    <source>
        <dbReference type="ARBA" id="ARBA00022840"/>
    </source>
</evidence>
<evidence type="ECO:0000256" key="1">
    <source>
        <dbReference type="ARBA" id="ARBA00022435"/>
    </source>
</evidence>
<dbReference type="EC" id="3.1.3.-" evidence="11"/>
<dbReference type="KEGG" id="pseo:OM33_10015"/>
<dbReference type="GO" id="GO:0005737">
    <property type="term" value="C:cytoplasm"/>
    <property type="evidence" value="ECO:0007669"/>
    <property type="project" value="UniProtKB-SubCell"/>
</dbReference>
<evidence type="ECO:0000313" key="15">
    <source>
        <dbReference type="Proteomes" id="UP000030341"/>
    </source>
</evidence>
<dbReference type="HAMAP" id="MF_00747">
    <property type="entry name" value="AceK"/>
    <property type="match status" value="1"/>
</dbReference>
<dbReference type="Pfam" id="PF20423">
    <property type="entry name" value="AceK_regulatory"/>
    <property type="match status" value="1"/>
</dbReference>
<feature type="domain" description="Isocitrate dehydrogenase kinase/phosphatase (AceK) kinase" evidence="12">
    <location>
        <begin position="310"/>
        <end position="561"/>
    </location>
</feature>
<feature type="binding site" evidence="11">
    <location>
        <position position="335"/>
    </location>
    <ligand>
        <name>ATP</name>
        <dbReference type="ChEBI" id="CHEBI:30616"/>
    </ligand>
</feature>
<evidence type="ECO:0000256" key="8">
    <source>
        <dbReference type="ARBA" id="ARBA00022801"/>
    </source>
</evidence>
<dbReference type="GO" id="GO:0006006">
    <property type="term" value="P:glucose metabolic process"/>
    <property type="evidence" value="ECO:0007669"/>
    <property type="project" value="InterPro"/>
</dbReference>
<dbReference type="RefSeq" id="WP_038641338.1">
    <property type="nucleotide sequence ID" value="NZ_CP009888.1"/>
</dbReference>
<evidence type="ECO:0000256" key="7">
    <source>
        <dbReference type="ARBA" id="ARBA00022777"/>
    </source>
</evidence>
<dbReference type="GO" id="GO:0005524">
    <property type="term" value="F:ATP binding"/>
    <property type="evidence" value="ECO:0007669"/>
    <property type="project" value="UniProtKB-UniRule"/>
</dbReference>
<sequence length="568" mass="65993">MQLSQVIANLILKGFSHHYSLFQGLTSQAQVHFANADWQSMQRISAERISYYDKRVNECIEKLKRRIDASHIDTELWLAIKADYTDLMSFHPQAELAETFFNSVFCRLFHRKYFNNDFIFVESTLTAPLVPVEEEYKSFFPVVDGLLPTIKQIFAQFDLKAPFIDLEADIKNIVKAFVKQAPNMNSRNHQMRFDILKAPFYRNKAAYIVGRIVSKNGVQPFIIPILHNKSKGLFIDAVLTNSVQMRVVFGFARAYFMVNTRSPSGVVSFLNQLMPNRTPAELYNAIGFHKQGKSEFYREFLNHLASCKEDFEVAAGTPGMVMEVFTHPTFPYVFKVIRDKFGDGKPFGRRTVLERYQLVKQHDKVGRMADTIEFSDVAFPISRFPEALLSRLKKSIPGSLEFDGDLLIIKHLYIERRMTPLNLFLKDATEQDKRHVMREYGQALKEMMSANIFPGDMLLKNFGVTKHKRVIFYDYDEVQYLTDMNFRELPKSDGYFDYPDAYSVAPQDVFIEQLTTFVTTDPHIKSILLEQHPELNRAGYWREQQQKIKDGVSTNIYPYPESLRFKSR</sequence>
<evidence type="ECO:0000256" key="6">
    <source>
        <dbReference type="ARBA" id="ARBA00022741"/>
    </source>
</evidence>
<comment type="function">
    <text evidence="11">Bifunctional enzyme which can phosphorylate or dephosphorylate isocitrate dehydrogenase (IDH) on a specific serine residue. This is a regulatory mechanism which enables bacteria to bypass the Krebs cycle via the glyoxylate shunt in response to the source of carbon. When bacteria are grown on glucose, IDH is fully active and unphosphorylated, but when grown on acetate or ethanol, the activity of IDH declines drastically concomitant with its phosphorylation.</text>
</comment>
<evidence type="ECO:0000256" key="5">
    <source>
        <dbReference type="ARBA" id="ARBA00022679"/>
    </source>
</evidence>
<proteinExistence type="inferred from homology"/>
<keyword evidence="9 11" id="KW-0067">ATP-binding</keyword>
<evidence type="ECO:0000313" key="14">
    <source>
        <dbReference type="EMBL" id="AIY65446.1"/>
    </source>
</evidence>
<keyword evidence="2 11" id="KW-0963">Cytoplasm</keyword>
<dbReference type="GO" id="GO:0004674">
    <property type="term" value="F:protein serine/threonine kinase activity"/>
    <property type="evidence" value="ECO:0007669"/>
    <property type="project" value="UniProtKB-KW"/>
</dbReference>
<feature type="domain" description="Isocitrate dehydrogenase kinase/phosphatase (AceK) regulatory" evidence="13">
    <location>
        <begin position="8"/>
        <end position="306"/>
    </location>
</feature>
<comment type="subcellular location">
    <subcellularLocation>
        <location evidence="11">Cytoplasm</location>
    </subcellularLocation>
</comment>
<evidence type="ECO:0000256" key="4">
    <source>
        <dbReference type="ARBA" id="ARBA00022532"/>
    </source>
</evidence>
<dbReference type="STRING" id="1348114.OM33_10015"/>
<feature type="active site" evidence="11">
    <location>
        <position position="370"/>
    </location>
</feature>
<dbReference type="PANTHER" id="PTHR39559:SF1">
    <property type="entry name" value="ISOCITRATE DEHYDROGENASE KINASE_PHOSPHATASE"/>
    <property type="match status" value="1"/>
</dbReference>
<dbReference type="InterPro" id="IPR046854">
    <property type="entry name" value="AceK_regulatory"/>
</dbReference>
<keyword evidence="7 11" id="KW-0418">Kinase</keyword>
<dbReference type="NCBIfam" id="NF002804">
    <property type="entry name" value="PRK02946.1"/>
    <property type="match status" value="1"/>
</dbReference>
<evidence type="ECO:0000256" key="2">
    <source>
        <dbReference type="ARBA" id="ARBA00022490"/>
    </source>
</evidence>
<accession>A0A0A7EHA7</accession>
<dbReference type="InterPro" id="IPR010452">
    <property type="entry name" value="Isocitrate_DH_AceK"/>
</dbReference>